<name>A0ABT3SXI5_9GAMM</name>
<feature type="domain" description="Carrier" evidence="1">
    <location>
        <begin position="5"/>
        <end position="80"/>
    </location>
</feature>
<dbReference type="Pfam" id="PF00550">
    <property type="entry name" value="PP-binding"/>
    <property type="match status" value="1"/>
</dbReference>
<organism evidence="2 3">
    <name type="scientific">Candidatus Seongchinamella marina</name>
    <dbReference type="NCBI Taxonomy" id="2518990"/>
    <lineage>
        <taxon>Bacteria</taxon>
        <taxon>Pseudomonadati</taxon>
        <taxon>Pseudomonadota</taxon>
        <taxon>Gammaproteobacteria</taxon>
        <taxon>Cellvibrionales</taxon>
        <taxon>Halieaceae</taxon>
        <taxon>Seongchinamella</taxon>
    </lineage>
</organism>
<dbReference type="Gene3D" id="1.10.1200.10">
    <property type="entry name" value="ACP-like"/>
    <property type="match status" value="1"/>
</dbReference>
<dbReference type="SUPFAM" id="SSF47336">
    <property type="entry name" value="ACP-like"/>
    <property type="match status" value="1"/>
</dbReference>
<dbReference type="InterPro" id="IPR036736">
    <property type="entry name" value="ACP-like_sf"/>
</dbReference>
<dbReference type="EMBL" id="SHNP01000005">
    <property type="protein sequence ID" value="MCX2974709.1"/>
    <property type="molecule type" value="Genomic_DNA"/>
</dbReference>
<evidence type="ECO:0000259" key="1">
    <source>
        <dbReference type="PROSITE" id="PS50075"/>
    </source>
</evidence>
<protein>
    <submittedName>
        <fullName evidence="2">Acyl carrier protein</fullName>
    </submittedName>
</protein>
<dbReference type="Proteomes" id="UP001143307">
    <property type="component" value="Unassembled WGS sequence"/>
</dbReference>
<comment type="caution">
    <text evidence="2">The sequence shown here is derived from an EMBL/GenBank/DDBJ whole genome shotgun (WGS) entry which is preliminary data.</text>
</comment>
<proteinExistence type="predicted"/>
<dbReference type="RefSeq" id="WP_007229848.1">
    <property type="nucleotide sequence ID" value="NZ_SHNP01000005.1"/>
</dbReference>
<sequence length="86" mass="9702">MFTLDEFREAVKVGIKKVLKKTEDVVISDDEDLGDYGLDSLAGISLVLEVEKSLDIDLGEFDIDEANTINLFYAKAKRVLEEFGDW</sequence>
<dbReference type="PROSITE" id="PS50075">
    <property type="entry name" value="CARRIER"/>
    <property type="match status" value="1"/>
</dbReference>
<accession>A0ABT3SXI5</accession>
<dbReference type="InterPro" id="IPR009081">
    <property type="entry name" value="PP-bd_ACP"/>
</dbReference>
<reference evidence="2" key="1">
    <citation type="submission" date="2019-02" db="EMBL/GenBank/DDBJ databases">
        <authorList>
            <person name="Li S.-H."/>
        </authorList>
    </citation>
    <scope>NUCLEOTIDE SEQUENCE</scope>
    <source>
        <strain evidence="2">IMCC8485</strain>
    </source>
</reference>
<evidence type="ECO:0000313" key="3">
    <source>
        <dbReference type="Proteomes" id="UP001143307"/>
    </source>
</evidence>
<evidence type="ECO:0000313" key="2">
    <source>
        <dbReference type="EMBL" id="MCX2974709.1"/>
    </source>
</evidence>
<gene>
    <name evidence="2" type="ORF">EYC87_14035</name>
</gene>
<keyword evidence="3" id="KW-1185">Reference proteome</keyword>